<dbReference type="Gene3D" id="2.130.10.10">
    <property type="entry name" value="YVTN repeat-like/Quinoprotein amine dehydrogenase"/>
    <property type="match status" value="1"/>
</dbReference>
<dbReference type="GO" id="GO:0005643">
    <property type="term" value="C:nuclear pore"/>
    <property type="evidence" value="ECO:0007669"/>
    <property type="project" value="UniProtKB-ARBA"/>
</dbReference>
<evidence type="ECO:0000256" key="1">
    <source>
        <dbReference type="ARBA" id="ARBA00004123"/>
    </source>
</evidence>
<comment type="subcellular location">
    <subcellularLocation>
        <location evidence="1">Nucleus</location>
    </subcellularLocation>
</comment>
<feature type="domain" description="Nucleoporin Nup159/Nup146 N-terminal" evidence="6">
    <location>
        <begin position="76"/>
        <end position="368"/>
    </location>
</feature>
<gene>
    <name evidence="8" type="primary">LOC113511022</name>
</gene>
<dbReference type="InterPro" id="IPR039462">
    <property type="entry name" value="Nup159/Nup146_N"/>
</dbReference>
<feature type="compositionally biased region" description="Low complexity" evidence="5">
    <location>
        <begin position="1134"/>
        <end position="1145"/>
    </location>
</feature>
<dbReference type="GO" id="GO:0017056">
    <property type="term" value="F:structural constituent of nuclear pore"/>
    <property type="evidence" value="ECO:0007669"/>
    <property type="project" value="TreeGrafter"/>
</dbReference>
<evidence type="ECO:0000256" key="3">
    <source>
        <dbReference type="ARBA" id="ARBA00023242"/>
    </source>
</evidence>
<dbReference type="RefSeq" id="XP_026750385.1">
    <property type="nucleotide sequence ID" value="XM_026894584.3"/>
</dbReference>
<accession>A0A6J1WIK5</accession>
<dbReference type="SUPFAM" id="SSF117289">
    <property type="entry name" value="Nucleoporin domain"/>
    <property type="match status" value="1"/>
</dbReference>
<evidence type="ECO:0000259" key="6">
    <source>
        <dbReference type="Pfam" id="PF16755"/>
    </source>
</evidence>
<dbReference type="Pfam" id="PF13634">
    <property type="entry name" value="Nucleoporin_FG"/>
    <property type="match status" value="3"/>
</dbReference>
<keyword evidence="4" id="KW-0175">Coiled coil</keyword>
<dbReference type="PANTHER" id="PTHR23193:SF46">
    <property type="entry name" value="NUCLEAR PORE COMPLEX PROTEIN NUP214"/>
    <property type="match status" value="1"/>
</dbReference>
<feature type="region of interest" description="Disordered" evidence="5">
    <location>
        <begin position="1100"/>
        <end position="1156"/>
    </location>
</feature>
<feature type="compositionally biased region" description="Polar residues" evidence="5">
    <location>
        <begin position="1816"/>
        <end position="1837"/>
    </location>
</feature>
<dbReference type="GeneID" id="113511022"/>
<feature type="region of interest" description="Disordered" evidence="5">
    <location>
        <begin position="1690"/>
        <end position="1742"/>
    </location>
</feature>
<evidence type="ECO:0000256" key="4">
    <source>
        <dbReference type="SAM" id="Coils"/>
    </source>
</evidence>
<feature type="compositionally biased region" description="Polar residues" evidence="5">
    <location>
        <begin position="1701"/>
        <end position="1717"/>
    </location>
</feature>
<dbReference type="Pfam" id="PF16755">
    <property type="entry name" value="Beta-prop_NUP159_NUP214"/>
    <property type="match status" value="1"/>
</dbReference>
<feature type="coiled-coil region" evidence="4">
    <location>
        <begin position="517"/>
        <end position="546"/>
    </location>
</feature>
<keyword evidence="7" id="KW-1185">Reference proteome</keyword>
<sequence>MDTQFGPNSIEERNLLYKLHRKIQVFHTNDTLSNRGYNFVTSSSKYGVVFIASPDSALSVYQLSQLIDKDNIPQHISVKLGEKPSHIAVSCDQELLAVTGGQQLYIYKVIDFENQNVSPSASIRCDVDPNTFVSALQWNPCIPDAIALAFYDGTLLAIQVSTGQINKVQSNARCICWSPKGKQLVTGNSDGTLCQYKPNLAPAKSVPAPNLFDGAPVEALAIYWISTFQFAVVYKNATQNSRPAVTIVNTPKAGQPSCLNYEDICYSMGSNRPWYYFLQGLPQWNMILSSSSNSMEISTLGSADGVNWQQWCQSDEARPELPLTDKKIENYPVGICIDTCAIHQLPWGENEVLPHMPLLHVVSQTGLLTIFNIINLNKQAVQLCTPPQGLTLPAAAMIEAIPGEAPQVQSAPVPTPTPVIQQIPQPIAVPQPTVASVPASSISTSLFASLPTSTPAKPTTMQPLQVPQAIPAGPTLQLSEQKPVEIKSGPINPPQNQFPLQPKPTPLEIKPQPSIKAQEANAALKAEQEQANKIKANQELKNMLVREVNEFQMELYKFMLKTRETQAKLQRDLQSINSNFNLQSMDTEELKKECSIEELRSAIVQLKLELVKACAVVAEARTHADSKDLHEWTQADPLTTKRVASVKKLAYYVQNQVEQAHKALDYKWNEVLSKDQKMKKPGQYMIRPILDDVYQPLVKQQEILCRQQAMLKTLRNTLKECEVTPVFKSTSLLRSTPFRNKDPLSKLTKNILNMSIEPQTTKSKESILSAQKLDALRDMLSNHKTVKIKPVNVDLRQQLAAMKISYEKSLKEKLNQPQVVVKSEPDVQPSSFAPVPVTAPVTNMVKIERTSEPDILKQQPISIPSFTPVNSFKPKIPPPAISNVARTLFTNEPKSEPAKPQPQLPQVQIQSQPILKPKEQLFTFSTPTGGGASANTRSVLKDLLQSKSQANVDVKNDANTFMGQRICSPTVFAPPIGQPHINNPPSQMTSGPSAVFTAKPISDITNMFTKFQPQTFVPESKPQTVKPKSSETGELEGITKLEIKKEEKPLTNLFGMKTSTPLSASSFNVPDAQKTQDKAPVKQIDKIVEKIKENTPEKTAEIVEKSDSGPKLFETQSSNKTSIFGDNAQPNLISSSSFSSSSETSKPIEVKSENKTSIPKSIENIESSTTSTTGASFLFASANATSPTISKPQPIFPTSVPVVTCATDTSTKSSSTDTATASSASSIFSTAVASQSQFTVSKTPTTQTGSIFSTSPTSTGAFAATGSIFGTVTSTIANSSFDTTTQSVVTNTTAKPSAFSSPTSVSPSSVFGPAATQSVFGSPTSVFATTTTTQSSIFATSTTSVFGSQPSTQASAFATSTASNVFGTTTTTSTSIFTSTPASTSQNVFGASPATTQASVFGNPVTSQSSFGSTSPSSVFGATSTQTSVFGTPTSTTQSSIFGSATQTSQTSLFGTATQTTQASIFGSPTQTTQASVFGTPTQTTQASVFGSPTQTTQASVFGSPTPTTQASVFGSPTQTTQASVFGTPTQTTQASIFGTPTQTTQTSVFGTPTQTTQTSVFGTPTQTTQASIFGGTPTTSSSSGSLFGSAETNLFASASISTTSAPSQSSGGNIFGGGTGSVFGSGNTNIFGAKSAFSSQSNTSPSSIFGGGATFGQKPANNFWSGGNASGGGFGSGFGQQATTQAASIFGSGSGGSFSAPSTGQPFGSPQQNANFGENKPSVFGSPQQQSTPAFGGSPVFGSKPVFGQSATFSSPPGGGGFGSFGGFNKSPGGGFGAPATFGGGATFGGSAFGGSSPGKVFGGSSPSPGFGSPTQSNATFESLATQNTLTFGNLAQQSGQQPQPQQQPTFNTSPSFTGWRG</sequence>
<dbReference type="InterPro" id="IPR026054">
    <property type="entry name" value="Nucleoporin"/>
</dbReference>
<proteinExistence type="predicted"/>
<dbReference type="KEGG" id="gmw:113511022"/>
<feature type="compositionally biased region" description="Low complexity" evidence="5">
    <location>
        <begin position="1838"/>
        <end position="1850"/>
    </location>
</feature>
<dbReference type="InParanoid" id="A0A6J1WIK5"/>
<dbReference type="GO" id="GO:0006405">
    <property type="term" value="P:RNA export from nucleus"/>
    <property type="evidence" value="ECO:0007669"/>
    <property type="project" value="TreeGrafter"/>
</dbReference>
<dbReference type="Proteomes" id="UP001652740">
    <property type="component" value="Unplaced"/>
</dbReference>
<evidence type="ECO:0000313" key="8">
    <source>
        <dbReference type="RefSeq" id="XP_026750385.1"/>
    </source>
</evidence>
<organism evidence="7 8">
    <name type="scientific">Galleria mellonella</name>
    <name type="common">Greater wax moth</name>
    <dbReference type="NCBI Taxonomy" id="7137"/>
    <lineage>
        <taxon>Eukaryota</taxon>
        <taxon>Metazoa</taxon>
        <taxon>Ecdysozoa</taxon>
        <taxon>Arthropoda</taxon>
        <taxon>Hexapoda</taxon>
        <taxon>Insecta</taxon>
        <taxon>Pterygota</taxon>
        <taxon>Neoptera</taxon>
        <taxon>Endopterygota</taxon>
        <taxon>Lepidoptera</taxon>
        <taxon>Glossata</taxon>
        <taxon>Ditrysia</taxon>
        <taxon>Pyraloidea</taxon>
        <taxon>Pyralidae</taxon>
        <taxon>Galleriinae</taxon>
        <taxon>Galleria</taxon>
    </lineage>
</organism>
<reference evidence="8" key="1">
    <citation type="submission" date="2025-08" db="UniProtKB">
        <authorList>
            <consortium name="RefSeq"/>
        </authorList>
    </citation>
    <scope>IDENTIFICATION</scope>
    <source>
        <tissue evidence="8">Whole larvae</tissue>
    </source>
</reference>
<feature type="compositionally biased region" description="Polar residues" evidence="5">
    <location>
        <begin position="1851"/>
        <end position="1863"/>
    </location>
</feature>
<dbReference type="PANTHER" id="PTHR23193">
    <property type="entry name" value="NUCLEAR PORE COMPLEX PROTEIN NUP"/>
    <property type="match status" value="1"/>
</dbReference>
<dbReference type="InterPro" id="IPR015943">
    <property type="entry name" value="WD40/YVTN_repeat-like_dom_sf"/>
</dbReference>
<evidence type="ECO:0000313" key="7">
    <source>
        <dbReference type="Proteomes" id="UP001652740"/>
    </source>
</evidence>
<dbReference type="FunCoup" id="A0A6J1WIK5">
    <property type="interactions" value="1412"/>
</dbReference>
<feature type="region of interest" description="Disordered" evidence="5">
    <location>
        <begin position="1495"/>
        <end position="1515"/>
    </location>
</feature>
<feature type="region of interest" description="Disordered" evidence="5">
    <location>
        <begin position="1797"/>
        <end position="1863"/>
    </location>
</feature>
<keyword evidence="3" id="KW-0539">Nucleus</keyword>
<dbReference type="GO" id="GO:0006606">
    <property type="term" value="P:protein import into nucleus"/>
    <property type="evidence" value="ECO:0007669"/>
    <property type="project" value="TreeGrafter"/>
</dbReference>
<feature type="compositionally biased region" description="Low complexity" evidence="5">
    <location>
        <begin position="1799"/>
        <end position="1815"/>
    </location>
</feature>
<protein>
    <submittedName>
        <fullName evidence="8">Nuclear pore complex protein Nup214-like isoform X1</fullName>
    </submittedName>
</protein>
<evidence type="ECO:0000256" key="5">
    <source>
        <dbReference type="SAM" id="MobiDB-lite"/>
    </source>
</evidence>
<dbReference type="OrthoDB" id="248320at2759"/>
<keyword evidence="2" id="KW-0813">Transport</keyword>
<dbReference type="GO" id="GO:0008139">
    <property type="term" value="F:nuclear localization sequence binding"/>
    <property type="evidence" value="ECO:0007669"/>
    <property type="project" value="TreeGrafter"/>
</dbReference>
<dbReference type="InterPro" id="IPR025574">
    <property type="entry name" value="Nucleoporin_FG_rpt"/>
</dbReference>
<feature type="compositionally biased region" description="Polar residues" evidence="5">
    <location>
        <begin position="1114"/>
        <end position="1133"/>
    </location>
</feature>
<name>A0A6J1WIK5_GALME</name>
<evidence type="ECO:0000256" key="2">
    <source>
        <dbReference type="ARBA" id="ARBA00022448"/>
    </source>
</evidence>